<reference evidence="1" key="1">
    <citation type="submission" date="2016-10" db="EMBL/GenBank/DDBJ databases">
        <authorList>
            <person name="Varghese N."/>
        </authorList>
    </citation>
    <scope>NUCLEOTIDE SEQUENCE</scope>
</reference>
<proteinExistence type="predicted"/>
<sequence>MKKYKVRVTGLGIEATAIIPFEVEPTNEQVENKLAEYLNHNLMKIEPDDFYATDRYSITYEELPIEL</sequence>
<evidence type="ECO:0000313" key="1">
    <source>
        <dbReference type="EMBL" id="ASF00242.1"/>
    </source>
</evidence>
<name>A0A218MLS3_9VIRU</name>
<accession>A0A218MLS3</accession>
<protein>
    <submittedName>
        <fullName evidence="1">Uncharacterized protein</fullName>
    </submittedName>
</protein>
<reference evidence="1" key="2">
    <citation type="journal article" date="2017" name="Nat. Commun.">
        <title>Single-virus genomics reveals hidden cosmopolitan and abundant viruses.</title>
        <authorList>
            <person name="Martinez-Hernandez F."/>
            <person name="Fornas O."/>
            <person name="Lluesma Gomez M."/>
            <person name="Bolduc B."/>
            <person name="de la Cruz Pena M.J."/>
            <person name="Martinez J.M."/>
            <person name="Anton J."/>
            <person name="Gasol J.M."/>
            <person name="Rosselli R."/>
            <person name="Rodriguez-Valera F."/>
            <person name="Sullivan M.B."/>
            <person name="Acinas S.G."/>
            <person name="Martinez-Garcia M."/>
        </authorList>
    </citation>
    <scope>NUCLEOTIDE SEQUENCE</scope>
</reference>
<dbReference type="EMBL" id="KY052823">
    <property type="protein sequence ID" value="ASF00242.1"/>
    <property type="molecule type" value="Genomic_DNA"/>
</dbReference>
<organism evidence="1">
    <name type="scientific">uncultured virus</name>
    <dbReference type="NCBI Taxonomy" id="340016"/>
    <lineage>
        <taxon>Viruses</taxon>
        <taxon>environmental samples</taxon>
    </lineage>
</organism>